<organism evidence="1">
    <name type="scientific">marine sediment metagenome</name>
    <dbReference type="NCBI Taxonomy" id="412755"/>
    <lineage>
        <taxon>unclassified sequences</taxon>
        <taxon>metagenomes</taxon>
        <taxon>ecological metagenomes</taxon>
    </lineage>
</organism>
<dbReference type="AlphaFoldDB" id="A0A0F9I712"/>
<reference evidence="1" key="1">
    <citation type="journal article" date="2015" name="Nature">
        <title>Complex archaea that bridge the gap between prokaryotes and eukaryotes.</title>
        <authorList>
            <person name="Spang A."/>
            <person name="Saw J.H."/>
            <person name="Jorgensen S.L."/>
            <person name="Zaremba-Niedzwiedzka K."/>
            <person name="Martijn J."/>
            <person name="Lind A.E."/>
            <person name="van Eijk R."/>
            <person name="Schleper C."/>
            <person name="Guy L."/>
            <person name="Ettema T.J."/>
        </authorList>
    </citation>
    <scope>NUCLEOTIDE SEQUENCE</scope>
</reference>
<sequence length="85" mass="8980">MLAGLGKLLLKVSGKAGRELAEQTAKTVSKAAPEASIGLRGWWKSLFKGVRETAETGARSGGEVIESAAKHVDDIMKDLSDVRSI</sequence>
<protein>
    <submittedName>
        <fullName evidence="1">Uncharacterized protein</fullName>
    </submittedName>
</protein>
<feature type="non-terminal residue" evidence="1">
    <location>
        <position position="85"/>
    </location>
</feature>
<dbReference type="EMBL" id="LAZR01013151">
    <property type="protein sequence ID" value="KKM23302.1"/>
    <property type="molecule type" value="Genomic_DNA"/>
</dbReference>
<comment type="caution">
    <text evidence="1">The sequence shown here is derived from an EMBL/GenBank/DDBJ whole genome shotgun (WGS) entry which is preliminary data.</text>
</comment>
<proteinExistence type="predicted"/>
<evidence type="ECO:0000313" key="1">
    <source>
        <dbReference type="EMBL" id="KKM23302.1"/>
    </source>
</evidence>
<gene>
    <name evidence="1" type="ORF">LCGC14_1616520</name>
</gene>
<accession>A0A0F9I712</accession>
<name>A0A0F9I712_9ZZZZ</name>